<protein>
    <recommendedName>
        <fullName evidence="5">Large ribosomal subunit protein bL25</fullName>
    </recommendedName>
    <alternativeName>
        <fullName evidence="5">General stress protein CTC</fullName>
    </alternativeName>
</protein>
<dbReference type="InterPro" id="IPR037121">
    <property type="entry name" value="Ribosomal_bL25_C"/>
</dbReference>
<feature type="compositionally biased region" description="Acidic residues" evidence="6">
    <location>
        <begin position="185"/>
        <end position="214"/>
    </location>
</feature>
<feature type="domain" description="Large ribosomal subunit protein bL25 L25" evidence="7">
    <location>
        <begin position="7"/>
        <end position="90"/>
    </location>
</feature>
<comment type="function">
    <text evidence="5">This is one of the proteins that binds to the 5S RNA in the ribosome where it forms part of the central protuberance.</text>
</comment>
<dbReference type="InterPro" id="IPR020056">
    <property type="entry name" value="Rbsml_bL25/Gln-tRNA_synth_N"/>
</dbReference>
<evidence type="ECO:0000256" key="3">
    <source>
        <dbReference type="ARBA" id="ARBA00022980"/>
    </source>
</evidence>
<accession>A0ABU1J660</accession>
<dbReference type="RefSeq" id="WP_188778756.1">
    <property type="nucleotide sequence ID" value="NZ_BMMB01000023.1"/>
</dbReference>
<evidence type="ECO:0000256" key="6">
    <source>
        <dbReference type="SAM" id="MobiDB-lite"/>
    </source>
</evidence>
<evidence type="ECO:0000259" key="8">
    <source>
        <dbReference type="Pfam" id="PF14693"/>
    </source>
</evidence>
<proteinExistence type="inferred from homology"/>
<feature type="region of interest" description="Disordered" evidence="6">
    <location>
        <begin position="179"/>
        <end position="214"/>
    </location>
</feature>
<keyword evidence="3 5" id="KW-0689">Ribosomal protein</keyword>
<evidence type="ECO:0000313" key="9">
    <source>
        <dbReference type="EMBL" id="MDR6246691.1"/>
    </source>
</evidence>
<keyword evidence="2 5" id="KW-0694">RNA-binding</keyword>
<dbReference type="NCBIfam" id="TIGR00731">
    <property type="entry name" value="bL25_bact_ctc"/>
    <property type="match status" value="1"/>
</dbReference>
<organism evidence="9 10">
    <name type="scientific">Paenibacillus hunanensis</name>
    <dbReference type="NCBI Taxonomy" id="539262"/>
    <lineage>
        <taxon>Bacteria</taxon>
        <taxon>Bacillati</taxon>
        <taxon>Bacillota</taxon>
        <taxon>Bacilli</taxon>
        <taxon>Bacillales</taxon>
        <taxon>Paenibacillaceae</taxon>
        <taxon>Paenibacillus</taxon>
    </lineage>
</organism>
<dbReference type="Gene3D" id="2.170.120.20">
    <property type="entry name" value="Ribosomal protein L25, beta domain"/>
    <property type="match status" value="1"/>
</dbReference>
<gene>
    <name evidence="5" type="primary">rplY</name>
    <name evidence="5" type="synonym">ctc</name>
    <name evidence="9" type="ORF">JOC58_004636</name>
</gene>
<comment type="similarity">
    <text evidence="5">Belongs to the bacterial ribosomal protein bL25 family. CTC subfamily.</text>
</comment>
<name>A0ABU1J660_9BACL</name>
<evidence type="ECO:0000259" key="7">
    <source>
        <dbReference type="Pfam" id="PF01386"/>
    </source>
</evidence>
<dbReference type="SUPFAM" id="SSF50715">
    <property type="entry name" value="Ribosomal protein L25-like"/>
    <property type="match status" value="1"/>
</dbReference>
<dbReference type="InterPro" id="IPR001021">
    <property type="entry name" value="Ribosomal_bL25_long"/>
</dbReference>
<evidence type="ECO:0000313" key="10">
    <source>
        <dbReference type="Proteomes" id="UP001185028"/>
    </source>
</evidence>
<comment type="caution">
    <text evidence="9">The sequence shown here is derived from an EMBL/GenBank/DDBJ whole genome shotgun (WGS) entry which is preliminary data.</text>
</comment>
<dbReference type="InterPro" id="IPR020057">
    <property type="entry name" value="Ribosomal_bL25_b-dom"/>
</dbReference>
<dbReference type="InterPro" id="IPR029751">
    <property type="entry name" value="Ribosomal_L25_dom"/>
</dbReference>
<evidence type="ECO:0000256" key="1">
    <source>
        <dbReference type="ARBA" id="ARBA00022730"/>
    </source>
</evidence>
<keyword evidence="10" id="KW-1185">Reference proteome</keyword>
<evidence type="ECO:0000256" key="2">
    <source>
        <dbReference type="ARBA" id="ARBA00022884"/>
    </source>
</evidence>
<dbReference type="GO" id="GO:0005840">
    <property type="term" value="C:ribosome"/>
    <property type="evidence" value="ECO:0007669"/>
    <property type="project" value="UniProtKB-KW"/>
</dbReference>
<dbReference type="Pfam" id="PF01386">
    <property type="entry name" value="Ribosomal_L25p"/>
    <property type="match status" value="1"/>
</dbReference>
<dbReference type="InterPro" id="IPR011035">
    <property type="entry name" value="Ribosomal_bL25/Gln-tRNA_synth"/>
</dbReference>
<sequence>MTTMKMKAEKREATKYSAVRELRNSGRTPGVVYGPDLGSIPVHVDSKQLQVQARRGGADIFSLTLDNGKSVQVLLKDIQRREGRIMHVDFLQVSSKKPITVSVPLDFQGEAPGTKVGGILQTQTNELEVSGLAKDLPSTLAVDVSKLEIGDTITAADVELPDGVELISHGEDILASVAVPRVADEDLETPTASDEEAADGEATEEASDEEKSEE</sequence>
<dbReference type="EMBL" id="JAVDQH010000037">
    <property type="protein sequence ID" value="MDR6246691.1"/>
    <property type="molecule type" value="Genomic_DNA"/>
</dbReference>
<dbReference type="InterPro" id="IPR020930">
    <property type="entry name" value="Ribosomal_uL5_bac-type"/>
</dbReference>
<evidence type="ECO:0000256" key="4">
    <source>
        <dbReference type="ARBA" id="ARBA00023274"/>
    </source>
</evidence>
<dbReference type="HAMAP" id="MF_01334">
    <property type="entry name" value="Ribosomal_bL25_CTC"/>
    <property type="match status" value="1"/>
</dbReference>
<reference evidence="9 10" key="1">
    <citation type="submission" date="2023-07" db="EMBL/GenBank/DDBJ databases">
        <title>Genomic Encyclopedia of Type Strains, Phase IV (KMG-IV): sequencing the most valuable type-strain genomes for metagenomic binning, comparative biology and taxonomic classification.</title>
        <authorList>
            <person name="Goeker M."/>
        </authorList>
    </citation>
    <scope>NUCLEOTIDE SEQUENCE [LARGE SCALE GENOMIC DNA]</scope>
    <source>
        <strain evidence="9 10">DSM 22170</strain>
    </source>
</reference>
<dbReference type="Pfam" id="PF14693">
    <property type="entry name" value="Ribosomal_TL5_C"/>
    <property type="match status" value="1"/>
</dbReference>
<comment type="subunit">
    <text evidence="5">Part of the 50S ribosomal subunit; part of the 5S rRNA/L5/L18/L25 subcomplex. Contacts the 5S rRNA. Binds to the 5S rRNA independently of L5 and L18.</text>
</comment>
<dbReference type="PANTHER" id="PTHR33284">
    <property type="entry name" value="RIBOSOMAL PROTEIN L25/GLN-TRNA SYNTHETASE, ANTI-CODON-BINDING DOMAIN-CONTAINING PROTEIN"/>
    <property type="match status" value="1"/>
</dbReference>
<evidence type="ECO:0000256" key="5">
    <source>
        <dbReference type="HAMAP-Rule" id="MF_01334"/>
    </source>
</evidence>
<keyword evidence="1 5" id="KW-0699">rRNA-binding</keyword>
<keyword evidence="4 5" id="KW-0687">Ribonucleoprotein</keyword>
<dbReference type="CDD" id="cd00495">
    <property type="entry name" value="Ribosomal_L25_TL5_CTC"/>
    <property type="match status" value="1"/>
</dbReference>
<dbReference type="PANTHER" id="PTHR33284:SF1">
    <property type="entry name" value="RIBOSOMAL PROTEIN L25_GLN-TRNA SYNTHETASE, ANTI-CODON-BINDING DOMAIN-CONTAINING PROTEIN"/>
    <property type="match status" value="1"/>
</dbReference>
<feature type="domain" description="Large ribosomal subunit protein bL25 beta" evidence="8">
    <location>
        <begin position="99"/>
        <end position="181"/>
    </location>
</feature>
<dbReference type="Gene3D" id="2.40.240.10">
    <property type="entry name" value="Ribosomal Protein L25, Chain P"/>
    <property type="match status" value="1"/>
</dbReference>
<dbReference type="Proteomes" id="UP001185028">
    <property type="component" value="Unassembled WGS sequence"/>
</dbReference>